<dbReference type="PROSITE" id="PS51257">
    <property type="entry name" value="PROKAR_LIPOPROTEIN"/>
    <property type="match status" value="1"/>
</dbReference>
<name>A0A2M4DGG7_ANODA</name>
<dbReference type="AlphaFoldDB" id="A0A2M4DGG7"/>
<sequence length="84" mass="9722">MTHRHLGVLFMLHSVLVVFVFFFSCVVHSCTTPGAYQSAERGREQQVQRRRECLVRINYTWGIVCIPVCQEPHTQTHARAHTRG</sequence>
<reference evidence="2" key="1">
    <citation type="submission" date="2018-01" db="EMBL/GenBank/DDBJ databases">
        <title>An insight into the sialome of Amazonian anophelines.</title>
        <authorList>
            <person name="Ribeiro J.M."/>
            <person name="Scarpassa V."/>
            <person name="Calvo E."/>
        </authorList>
    </citation>
    <scope>NUCLEOTIDE SEQUENCE</scope>
</reference>
<protein>
    <submittedName>
        <fullName evidence="2">Putative secreted protein</fullName>
    </submittedName>
</protein>
<proteinExistence type="predicted"/>
<accession>A0A2M4DGG7</accession>
<organism evidence="2">
    <name type="scientific">Anopheles darlingi</name>
    <name type="common">Mosquito</name>
    <dbReference type="NCBI Taxonomy" id="43151"/>
    <lineage>
        <taxon>Eukaryota</taxon>
        <taxon>Metazoa</taxon>
        <taxon>Ecdysozoa</taxon>
        <taxon>Arthropoda</taxon>
        <taxon>Hexapoda</taxon>
        <taxon>Insecta</taxon>
        <taxon>Pterygota</taxon>
        <taxon>Neoptera</taxon>
        <taxon>Endopterygota</taxon>
        <taxon>Diptera</taxon>
        <taxon>Nematocera</taxon>
        <taxon>Culicoidea</taxon>
        <taxon>Culicidae</taxon>
        <taxon>Anophelinae</taxon>
        <taxon>Anopheles</taxon>
    </lineage>
</organism>
<keyword evidence="1" id="KW-0732">Signal</keyword>
<evidence type="ECO:0000313" key="2">
    <source>
        <dbReference type="EMBL" id="MBW76633.1"/>
    </source>
</evidence>
<evidence type="ECO:0000256" key="1">
    <source>
        <dbReference type="SAM" id="SignalP"/>
    </source>
</evidence>
<feature type="signal peptide" evidence="1">
    <location>
        <begin position="1"/>
        <end position="29"/>
    </location>
</feature>
<feature type="chain" id="PRO_5014779293" evidence="1">
    <location>
        <begin position="30"/>
        <end position="84"/>
    </location>
</feature>
<dbReference type="EMBL" id="GGFL01012455">
    <property type="protein sequence ID" value="MBW76633.1"/>
    <property type="molecule type" value="Transcribed_RNA"/>
</dbReference>